<keyword evidence="3" id="KW-0175">Coiled coil</keyword>
<evidence type="ECO:0000256" key="4">
    <source>
        <dbReference type="ARBA" id="ARBA00023125"/>
    </source>
</evidence>
<feature type="domain" description="RWP-RK" evidence="8">
    <location>
        <begin position="443"/>
        <end position="523"/>
    </location>
</feature>
<evidence type="ECO:0000256" key="1">
    <source>
        <dbReference type="ARBA" id="ARBA00004049"/>
    </source>
</evidence>
<protein>
    <recommendedName>
        <fullName evidence="8">RWP-RK domain-containing protein</fullName>
    </recommendedName>
</protein>
<proteinExistence type="predicted"/>
<evidence type="ECO:0000256" key="6">
    <source>
        <dbReference type="ARBA" id="ARBA00023242"/>
    </source>
</evidence>
<keyword evidence="4" id="KW-0238">DNA-binding</keyword>
<evidence type="ECO:0000259" key="8">
    <source>
        <dbReference type="PROSITE" id="PS51519"/>
    </source>
</evidence>
<organism evidence="9 10">
    <name type="scientific">Phaseolus coccineus</name>
    <name type="common">Scarlet runner bean</name>
    <name type="synonym">Phaseolus multiflorus</name>
    <dbReference type="NCBI Taxonomy" id="3886"/>
    <lineage>
        <taxon>Eukaryota</taxon>
        <taxon>Viridiplantae</taxon>
        <taxon>Streptophyta</taxon>
        <taxon>Embryophyta</taxon>
        <taxon>Tracheophyta</taxon>
        <taxon>Spermatophyta</taxon>
        <taxon>Magnoliopsida</taxon>
        <taxon>eudicotyledons</taxon>
        <taxon>Gunneridae</taxon>
        <taxon>Pentapetalae</taxon>
        <taxon>rosids</taxon>
        <taxon>fabids</taxon>
        <taxon>Fabales</taxon>
        <taxon>Fabaceae</taxon>
        <taxon>Papilionoideae</taxon>
        <taxon>50 kb inversion clade</taxon>
        <taxon>NPAAA clade</taxon>
        <taxon>indigoferoid/millettioid clade</taxon>
        <taxon>Phaseoleae</taxon>
        <taxon>Phaseolus</taxon>
    </lineage>
</organism>
<dbReference type="GO" id="GO:0003677">
    <property type="term" value="F:DNA binding"/>
    <property type="evidence" value="ECO:0007669"/>
    <property type="project" value="UniProtKB-KW"/>
</dbReference>
<dbReference type="AlphaFoldDB" id="A0AAN9MDQ1"/>
<dbReference type="PANTHER" id="PTHR46373">
    <property type="entry name" value="PROTEIN RKD4"/>
    <property type="match status" value="1"/>
</dbReference>
<dbReference type="GO" id="GO:0003700">
    <property type="term" value="F:DNA-binding transcription factor activity"/>
    <property type="evidence" value="ECO:0007669"/>
    <property type="project" value="InterPro"/>
</dbReference>
<dbReference type="InterPro" id="IPR003035">
    <property type="entry name" value="RWP-RK_dom"/>
</dbReference>
<dbReference type="PROSITE" id="PS51519">
    <property type="entry name" value="RWP_RK"/>
    <property type="match status" value="1"/>
</dbReference>
<feature type="region of interest" description="Disordered" evidence="7">
    <location>
        <begin position="394"/>
        <end position="453"/>
    </location>
</feature>
<keyword evidence="6" id="KW-0539">Nucleus</keyword>
<keyword evidence="5" id="KW-0804">Transcription</keyword>
<dbReference type="InterPro" id="IPR044607">
    <property type="entry name" value="RKD-like"/>
</dbReference>
<keyword evidence="2" id="KW-0805">Transcription regulation</keyword>
<evidence type="ECO:0000256" key="7">
    <source>
        <dbReference type="SAM" id="MobiDB-lite"/>
    </source>
</evidence>
<sequence length="556" mass="63268">MDNNWNNSSDSFDNSPLIGNYIEPDPALVYIFNDQPNAMPQQRNAQQNDPFVVEQDHVSFTDLTIQDVSTHSDNGLTIGGVSKLDQGDWLMRKRKFPFMDSMIEDHPMHDKDNFSNGKNMSAHINLNELRFWPPETFDIDIDTSFDPFLHNLIDRNISIFDLSNDELISPSSQQNALPQHEHEVLQNAVSKQQNALPQLLHTLSQSQNVYQFGVEQIHVPILKSTFQDQSLHVNYNFTTGGEVPNIDVEYPSRKGKQSMAEHPLLRHGILNEEDVIAIDHWAPSSKLLSCSCCQILRQIIHTDGFKFEKLEIHGSLGVIGHAIFHIQDMTPGGEPPREIYQMIDLCRKSIEQIRSFLVAYCKDQTRLGLVTLDDPLSAYYDTICTGLDWAEHYNDGDDDLNPPNGTEPESDSEPEPETVPEPEPDPVPEPHNGEASTTKPKPKRNMAVQRKRVPKMTMNDLSPFFHLTIRDAADKLDVSDSVVKKISRLGNLKRWPQRKLQSLAKDVRVLRKALNSPYEETRKRVQQEIQRLQREMVAICGGVVPTGIEMVQLEEE</sequence>
<comment type="function">
    <text evidence="1">Putative transcription factor.</text>
</comment>
<comment type="caution">
    <text evidence="9">The sequence shown here is derived from an EMBL/GenBank/DDBJ whole genome shotgun (WGS) entry which is preliminary data.</text>
</comment>
<keyword evidence="10" id="KW-1185">Reference proteome</keyword>
<dbReference type="Pfam" id="PF02042">
    <property type="entry name" value="RWP-RK"/>
    <property type="match status" value="1"/>
</dbReference>
<feature type="compositionally biased region" description="Basic residues" evidence="7">
    <location>
        <begin position="440"/>
        <end position="453"/>
    </location>
</feature>
<reference evidence="9 10" key="1">
    <citation type="submission" date="2024-01" db="EMBL/GenBank/DDBJ databases">
        <title>The genomes of 5 underutilized Papilionoideae crops provide insights into root nodulation and disease resistanc.</title>
        <authorList>
            <person name="Jiang F."/>
        </authorList>
    </citation>
    <scope>NUCLEOTIDE SEQUENCE [LARGE SCALE GENOMIC DNA]</scope>
    <source>
        <strain evidence="9">JINMINGXINNONG_FW02</strain>
        <tissue evidence="9">Leaves</tissue>
    </source>
</reference>
<evidence type="ECO:0000256" key="3">
    <source>
        <dbReference type="ARBA" id="ARBA00023054"/>
    </source>
</evidence>
<dbReference type="EMBL" id="JAYMYR010000007">
    <property type="protein sequence ID" value="KAK7352572.1"/>
    <property type="molecule type" value="Genomic_DNA"/>
</dbReference>
<evidence type="ECO:0000313" key="9">
    <source>
        <dbReference type="EMBL" id="KAK7352572.1"/>
    </source>
</evidence>
<dbReference type="PANTHER" id="PTHR46373:SF5">
    <property type="entry name" value="RWP-RK DOMAIN PROTEIN"/>
    <property type="match status" value="1"/>
</dbReference>
<evidence type="ECO:0000313" key="10">
    <source>
        <dbReference type="Proteomes" id="UP001374584"/>
    </source>
</evidence>
<gene>
    <name evidence="9" type="ORF">VNO80_17996</name>
</gene>
<dbReference type="Proteomes" id="UP001374584">
    <property type="component" value="Unassembled WGS sequence"/>
</dbReference>
<accession>A0AAN9MDQ1</accession>
<evidence type="ECO:0000256" key="2">
    <source>
        <dbReference type="ARBA" id="ARBA00023015"/>
    </source>
</evidence>
<name>A0AAN9MDQ1_PHACN</name>
<feature type="compositionally biased region" description="Acidic residues" evidence="7">
    <location>
        <begin position="408"/>
        <end position="426"/>
    </location>
</feature>
<evidence type="ECO:0000256" key="5">
    <source>
        <dbReference type="ARBA" id="ARBA00023163"/>
    </source>
</evidence>